<accession>A0A8J3JIC1</accession>
<evidence type="ECO:0008006" key="4">
    <source>
        <dbReference type="Google" id="ProtNLM"/>
    </source>
</evidence>
<organism evidence="2 3">
    <name type="scientific">Catellatospora bangladeshensis</name>
    <dbReference type="NCBI Taxonomy" id="310355"/>
    <lineage>
        <taxon>Bacteria</taxon>
        <taxon>Bacillati</taxon>
        <taxon>Actinomycetota</taxon>
        <taxon>Actinomycetes</taxon>
        <taxon>Micromonosporales</taxon>
        <taxon>Micromonosporaceae</taxon>
        <taxon>Catellatospora</taxon>
    </lineage>
</organism>
<evidence type="ECO:0000256" key="1">
    <source>
        <dbReference type="SAM" id="MobiDB-lite"/>
    </source>
</evidence>
<feature type="compositionally biased region" description="Basic and acidic residues" evidence="1">
    <location>
        <begin position="290"/>
        <end position="306"/>
    </location>
</feature>
<dbReference type="EMBL" id="BONF01000027">
    <property type="protein sequence ID" value="GIF83129.1"/>
    <property type="molecule type" value="Genomic_DNA"/>
</dbReference>
<gene>
    <name evidence="2" type="ORF">Cba03nite_44780</name>
</gene>
<evidence type="ECO:0000313" key="2">
    <source>
        <dbReference type="EMBL" id="GIF83129.1"/>
    </source>
</evidence>
<proteinExistence type="predicted"/>
<reference evidence="2 3" key="1">
    <citation type="submission" date="2021-01" db="EMBL/GenBank/DDBJ databases">
        <title>Whole genome shotgun sequence of Catellatospora bangladeshensis NBRC 107357.</title>
        <authorList>
            <person name="Komaki H."/>
            <person name="Tamura T."/>
        </authorList>
    </citation>
    <scope>NUCLEOTIDE SEQUENCE [LARGE SCALE GENOMIC DNA]</scope>
    <source>
        <strain evidence="2 3">NBRC 107357</strain>
    </source>
</reference>
<dbReference type="InterPro" id="IPR025855">
    <property type="entry name" value="Replic_Relax"/>
</dbReference>
<feature type="region of interest" description="Disordered" evidence="1">
    <location>
        <begin position="270"/>
        <end position="315"/>
    </location>
</feature>
<comment type="caution">
    <text evidence="2">The sequence shown here is derived from an EMBL/GenBank/DDBJ whole genome shotgun (WGS) entry which is preliminary data.</text>
</comment>
<sequence length="315" mass="36224">MGFSLGVSGVKTSSEAFLRLQSRLTQRDRTLLNWLYDHQVLTTAQITSALFPSPRSAQQRLLELMEMKLVDRFRANRPGGGTYPWSYVIAHTGAVMIAARRGLQPPRPAETALARARIATSTQLDHTLGVNTFFTDLAGYARRNPPAELMYWEPTMYRYIHRLEPDGWGRYREPGHDLRFWLEYDTGTEPLTTLIDKISRYRYSIDSTYPAWAMLFRLHSTRRENNLHQRILTLPFWTPVATTAGDRLDLQRQTPADRVWATPGEPGLERLADLTRLEQDPRAAASPERAIAEETRRRRGHTAEPIEDRDDYLAD</sequence>
<evidence type="ECO:0000313" key="3">
    <source>
        <dbReference type="Proteomes" id="UP000601223"/>
    </source>
</evidence>
<dbReference type="Proteomes" id="UP000601223">
    <property type="component" value="Unassembled WGS sequence"/>
</dbReference>
<dbReference type="Pfam" id="PF13814">
    <property type="entry name" value="Replic_Relax"/>
    <property type="match status" value="1"/>
</dbReference>
<protein>
    <recommendedName>
        <fullName evidence="4">Replication-relaxation</fullName>
    </recommendedName>
</protein>
<feature type="compositionally biased region" description="Basic and acidic residues" evidence="1">
    <location>
        <begin position="270"/>
        <end position="281"/>
    </location>
</feature>
<dbReference type="AlphaFoldDB" id="A0A8J3JIC1"/>
<keyword evidence="3" id="KW-1185">Reference proteome</keyword>
<name>A0A8J3JIC1_9ACTN</name>